<dbReference type="InterPro" id="IPR039422">
    <property type="entry name" value="MarR/SlyA-like"/>
</dbReference>
<dbReference type="PANTHER" id="PTHR33164:SF43">
    <property type="entry name" value="HTH-TYPE TRANSCRIPTIONAL REPRESSOR YETL"/>
    <property type="match status" value="1"/>
</dbReference>
<dbReference type="PANTHER" id="PTHR33164">
    <property type="entry name" value="TRANSCRIPTIONAL REGULATOR, MARR FAMILY"/>
    <property type="match status" value="1"/>
</dbReference>
<name>A0ABU5DN25_9BURK</name>
<reference evidence="2 3" key="1">
    <citation type="submission" date="2023-11" db="EMBL/GenBank/DDBJ databases">
        <title>Paucibacter sp. nov., isolated from fresh soil in Korea.</title>
        <authorList>
            <person name="Le N.T.T."/>
        </authorList>
    </citation>
    <scope>NUCLEOTIDE SEQUENCE [LARGE SCALE GENOMIC DNA]</scope>
    <source>
        <strain evidence="2 3">R3-3</strain>
    </source>
</reference>
<sequence>MDDFIHSQGLIWLPHILRRLADHFVQACDAVFPEYGIVVPPRAVSTVHLLHEGGPRAVTDIAATIGQSHPQIIKWIKRLKELKLVQTRLDPADRRRTLVSLTPAGRRQAKLLLEARSSFIAAYEKLLGEANAQVFEQLWRVEGALKESAFADRIMVERTKERGGQ</sequence>
<dbReference type="RefSeq" id="WP_320425685.1">
    <property type="nucleotide sequence ID" value="NZ_JAXCLA010000008.1"/>
</dbReference>
<dbReference type="Gene3D" id="1.10.10.10">
    <property type="entry name" value="Winged helix-like DNA-binding domain superfamily/Winged helix DNA-binding domain"/>
    <property type="match status" value="1"/>
</dbReference>
<comment type="caution">
    <text evidence="2">The sequence shown here is derived from an EMBL/GenBank/DDBJ whole genome shotgun (WGS) entry which is preliminary data.</text>
</comment>
<dbReference type="SMART" id="SM00347">
    <property type="entry name" value="HTH_MARR"/>
    <property type="match status" value="1"/>
</dbReference>
<proteinExistence type="predicted"/>
<dbReference type="EMBL" id="JAXCLA010000008">
    <property type="protein sequence ID" value="MDY0747730.1"/>
    <property type="molecule type" value="Genomic_DNA"/>
</dbReference>
<feature type="domain" description="HTH marR-type" evidence="1">
    <location>
        <begin position="30"/>
        <end position="132"/>
    </location>
</feature>
<dbReference type="InterPro" id="IPR036388">
    <property type="entry name" value="WH-like_DNA-bd_sf"/>
</dbReference>
<accession>A0ABU5DN25</accession>
<evidence type="ECO:0000259" key="1">
    <source>
        <dbReference type="SMART" id="SM00347"/>
    </source>
</evidence>
<evidence type="ECO:0000313" key="2">
    <source>
        <dbReference type="EMBL" id="MDY0747730.1"/>
    </source>
</evidence>
<dbReference type="Pfam" id="PF13463">
    <property type="entry name" value="HTH_27"/>
    <property type="match status" value="1"/>
</dbReference>
<dbReference type="InterPro" id="IPR036390">
    <property type="entry name" value="WH_DNA-bd_sf"/>
</dbReference>
<keyword evidence="3" id="KW-1185">Reference proteome</keyword>
<dbReference type="SUPFAM" id="SSF46785">
    <property type="entry name" value="Winged helix' DNA-binding domain"/>
    <property type="match status" value="1"/>
</dbReference>
<organism evidence="2 3">
    <name type="scientific">Roseateles agri</name>
    <dbReference type="NCBI Taxonomy" id="3098619"/>
    <lineage>
        <taxon>Bacteria</taxon>
        <taxon>Pseudomonadati</taxon>
        <taxon>Pseudomonadota</taxon>
        <taxon>Betaproteobacteria</taxon>
        <taxon>Burkholderiales</taxon>
        <taxon>Sphaerotilaceae</taxon>
        <taxon>Roseateles</taxon>
    </lineage>
</organism>
<gene>
    <name evidence="2" type="ORF">SNE35_24720</name>
</gene>
<protein>
    <submittedName>
        <fullName evidence="2">MarR family winged helix-turn-helix transcriptional regulator</fullName>
    </submittedName>
</protein>
<dbReference type="Proteomes" id="UP001285263">
    <property type="component" value="Unassembled WGS sequence"/>
</dbReference>
<evidence type="ECO:0000313" key="3">
    <source>
        <dbReference type="Proteomes" id="UP001285263"/>
    </source>
</evidence>
<dbReference type="InterPro" id="IPR000835">
    <property type="entry name" value="HTH_MarR-typ"/>
</dbReference>